<organism evidence="1 2">
    <name type="scientific">Phormidium tenue NIES-30</name>
    <dbReference type="NCBI Taxonomy" id="549789"/>
    <lineage>
        <taxon>Bacteria</taxon>
        <taxon>Bacillati</taxon>
        <taxon>Cyanobacteriota</taxon>
        <taxon>Cyanophyceae</taxon>
        <taxon>Oscillatoriophycideae</taxon>
        <taxon>Oscillatoriales</taxon>
        <taxon>Oscillatoriaceae</taxon>
        <taxon>Phormidium</taxon>
    </lineage>
</organism>
<dbReference type="OrthoDB" id="485097at2"/>
<dbReference type="AlphaFoldDB" id="A0A1U7J845"/>
<keyword evidence="2" id="KW-1185">Reference proteome</keyword>
<proteinExistence type="predicted"/>
<evidence type="ECO:0000313" key="2">
    <source>
        <dbReference type="Proteomes" id="UP000185557"/>
    </source>
</evidence>
<sequence length="145" mass="16056">MASQDQVRNFLAHWFQLGKPVVLAEGRGECLPDPIFQNGRYSPAFEDCWHRIMVTSGQDCHLKGTSQSIAVMLSPAWDVAPCARCDMPIVIPTAGTMTELCPCNDLATWPSTEVPMPRTAVDNQHHLTELRQRLTMAPGKPAANR</sequence>
<evidence type="ECO:0000313" key="1">
    <source>
        <dbReference type="EMBL" id="OKH49499.1"/>
    </source>
</evidence>
<reference evidence="1 2" key="1">
    <citation type="submission" date="2016-11" db="EMBL/GenBank/DDBJ databases">
        <title>Draft Genome Sequences of Nine Cyanobacterial Strains from Diverse Habitats.</title>
        <authorList>
            <person name="Zhu T."/>
            <person name="Hou S."/>
            <person name="Lu X."/>
            <person name="Hess W.R."/>
        </authorList>
    </citation>
    <scope>NUCLEOTIDE SEQUENCE [LARGE SCALE GENOMIC DNA]</scope>
    <source>
        <strain evidence="1 2">NIES-30</strain>
    </source>
</reference>
<accession>A0A1U7J845</accession>
<comment type="caution">
    <text evidence="1">The sequence shown here is derived from an EMBL/GenBank/DDBJ whole genome shotgun (WGS) entry which is preliminary data.</text>
</comment>
<dbReference type="STRING" id="549789.NIES30_06545"/>
<dbReference type="Proteomes" id="UP000185557">
    <property type="component" value="Unassembled WGS sequence"/>
</dbReference>
<name>A0A1U7J845_9CYAN</name>
<gene>
    <name evidence="1" type="ORF">NIES30_06545</name>
</gene>
<dbReference type="EMBL" id="MRCG01000003">
    <property type="protein sequence ID" value="OKH49499.1"/>
    <property type="molecule type" value="Genomic_DNA"/>
</dbReference>
<dbReference type="RefSeq" id="WP_073607606.1">
    <property type="nucleotide sequence ID" value="NZ_MRCG01000003.1"/>
</dbReference>
<protein>
    <submittedName>
        <fullName evidence="1">Uncharacterized protein</fullName>
    </submittedName>
</protein>